<dbReference type="InterPro" id="IPR001845">
    <property type="entry name" value="HTH_ArsR_DNA-bd_dom"/>
</dbReference>
<sequence>MRTCAHVAAGIGTPALSTGPSCLYAEGMPARETLPTAADTHLRAPDSARLAEATEVFALLSDATRLHLLWLLAQGESDVGSLTERCEASRTAVSQHLAKLRLAGLVETRREGRYVHYSLRDGHLRRLVMEALSHADHRVSGSAPHD</sequence>
<feature type="domain" description="HTH arsR-type" evidence="4">
    <location>
        <begin position="45"/>
        <end position="139"/>
    </location>
</feature>
<name>A0A917LAQ8_9ACTN</name>
<dbReference type="PRINTS" id="PR00778">
    <property type="entry name" value="HTHARSR"/>
</dbReference>
<dbReference type="PANTHER" id="PTHR43132:SF8">
    <property type="entry name" value="HTH-TYPE TRANSCRIPTIONAL REGULATOR KMTR"/>
    <property type="match status" value="1"/>
</dbReference>
<dbReference type="EMBL" id="BMMU01000026">
    <property type="protein sequence ID" value="GGJ56961.1"/>
    <property type="molecule type" value="Genomic_DNA"/>
</dbReference>
<accession>A0A917LAQ8</accession>
<organism evidence="5 6">
    <name type="scientific">Streptomyces lacrimifluminis</name>
    <dbReference type="NCBI Taxonomy" id="1500077"/>
    <lineage>
        <taxon>Bacteria</taxon>
        <taxon>Bacillati</taxon>
        <taxon>Actinomycetota</taxon>
        <taxon>Actinomycetes</taxon>
        <taxon>Kitasatosporales</taxon>
        <taxon>Streptomycetaceae</taxon>
        <taxon>Streptomyces</taxon>
    </lineage>
</organism>
<evidence type="ECO:0000256" key="2">
    <source>
        <dbReference type="ARBA" id="ARBA00023125"/>
    </source>
</evidence>
<protein>
    <submittedName>
        <fullName evidence="5">Transcriptional regulator</fullName>
    </submittedName>
</protein>
<keyword evidence="3" id="KW-0804">Transcription</keyword>
<dbReference type="Proteomes" id="UP000625682">
    <property type="component" value="Unassembled WGS sequence"/>
</dbReference>
<evidence type="ECO:0000259" key="4">
    <source>
        <dbReference type="PROSITE" id="PS50987"/>
    </source>
</evidence>
<keyword evidence="6" id="KW-1185">Reference proteome</keyword>
<keyword evidence="1" id="KW-0805">Transcription regulation</keyword>
<dbReference type="SUPFAM" id="SSF46785">
    <property type="entry name" value="Winged helix' DNA-binding domain"/>
    <property type="match status" value="1"/>
</dbReference>
<dbReference type="InterPro" id="IPR036388">
    <property type="entry name" value="WH-like_DNA-bd_sf"/>
</dbReference>
<gene>
    <name evidence="5" type="ORF">GCM10012282_62640</name>
</gene>
<reference evidence="5" key="2">
    <citation type="submission" date="2020-09" db="EMBL/GenBank/DDBJ databases">
        <authorList>
            <person name="Sun Q."/>
            <person name="Zhou Y."/>
        </authorList>
    </citation>
    <scope>NUCLEOTIDE SEQUENCE</scope>
    <source>
        <strain evidence="5">CGMCC 4.7272</strain>
    </source>
</reference>
<comment type="caution">
    <text evidence="5">The sequence shown here is derived from an EMBL/GenBank/DDBJ whole genome shotgun (WGS) entry which is preliminary data.</text>
</comment>
<dbReference type="NCBIfam" id="NF033788">
    <property type="entry name" value="HTH_metalloreg"/>
    <property type="match status" value="1"/>
</dbReference>
<evidence type="ECO:0000256" key="3">
    <source>
        <dbReference type="ARBA" id="ARBA00023163"/>
    </source>
</evidence>
<reference evidence="5" key="1">
    <citation type="journal article" date="2014" name="Int. J. Syst. Evol. Microbiol.">
        <title>Complete genome sequence of Corynebacterium casei LMG S-19264T (=DSM 44701T), isolated from a smear-ripened cheese.</title>
        <authorList>
            <consortium name="US DOE Joint Genome Institute (JGI-PGF)"/>
            <person name="Walter F."/>
            <person name="Albersmeier A."/>
            <person name="Kalinowski J."/>
            <person name="Ruckert C."/>
        </authorList>
    </citation>
    <scope>NUCLEOTIDE SEQUENCE</scope>
    <source>
        <strain evidence="5">CGMCC 4.7272</strain>
    </source>
</reference>
<evidence type="ECO:0000256" key="1">
    <source>
        <dbReference type="ARBA" id="ARBA00023015"/>
    </source>
</evidence>
<dbReference type="SMART" id="SM00418">
    <property type="entry name" value="HTH_ARSR"/>
    <property type="match status" value="1"/>
</dbReference>
<dbReference type="InterPro" id="IPR036390">
    <property type="entry name" value="WH_DNA-bd_sf"/>
</dbReference>
<proteinExistence type="predicted"/>
<dbReference type="AlphaFoldDB" id="A0A917LAQ8"/>
<dbReference type="GO" id="GO:0003700">
    <property type="term" value="F:DNA-binding transcription factor activity"/>
    <property type="evidence" value="ECO:0007669"/>
    <property type="project" value="InterPro"/>
</dbReference>
<dbReference type="GO" id="GO:0003677">
    <property type="term" value="F:DNA binding"/>
    <property type="evidence" value="ECO:0007669"/>
    <property type="project" value="UniProtKB-KW"/>
</dbReference>
<dbReference type="Gene3D" id="1.10.10.10">
    <property type="entry name" value="Winged helix-like DNA-binding domain superfamily/Winged helix DNA-binding domain"/>
    <property type="match status" value="1"/>
</dbReference>
<evidence type="ECO:0000313" key="5">
    <source>
        <dbReference type="EMBL" id="GGJ56961.1"/>
    </source>
</evidence>
<evidence type="ECO:0000313" key="6">
    <source>
        <dbReference type="Proteomes" id="UP000625682"/>
    </source>
</evidence>
<keyword evidence="2" id="KW-0238">DNA-binding</keyword>
<dbReference type="InterPro" id="IPR051011">
    <property type="entry name" value="Metal_resp_trans_reg"/>
</dbReference>
<dbReference type="PANTHER" id="PTHR43132">
    <property type="entry name" value="ARSENICAL RESISTANCE OPERON REPRESSOR ARSR-RELATED"/>
    <property type="match status" value="1"/>
</dbReference>
<dbReference type="PROSITE" id="PS50987">
    <property type="entry name" value="HTH_ARSR_2"/>
    <property type="match status" value="1"/>
</dbReference>
<dbReference type="CDD" id="cd00090">
    <property type="entry name" value="HTH_ARSR"/>
    <property type="match status" value="1"/>
</dbReference>
<dbReference type="Pfam" id="PF01022">
    <property type="entry name" value="HTH_5"/>
    <property type="match status" value="1"/>
</dbReference>
<dbReference type="InterPro" id="IPR011991">
    <property type="entry name" value="ArsR-like_HTH"/>
</dbReference>